<gene>
    <name evidence="1" type="ORF">HDF09_001182</name>
</gene>
<dbReference type="AlphaFoldDB" id="A0A7W8IG20"/>
<keyword evidence="2" id="KW-1185">Reference proteome</keyword>
<reference evidence="1" key="1">
    <citation type="submission" date="2020-08" db="EMBL/GenBank/DDBJ databases">
        <title>Genomic Encyclopedia of Type Strains, Phase IV (KMG-V): Genome sequencing to study the core and pangenomes of soil and plant-associated prokaryotes.</title>
        <authorList>
            <person name="Whitman W."/>
        </authorList>
    </citation>
    <scope>NUCLEOTIDE SEQUENCE [LARGE SCALE GENOMIC DNA]</scope>
    <source>
        <strain evidence="1">M8UP27</strain>
    </source>
</reference>
<dbReference type="PANTHER" id="PTHR32432">
    <property type="entry name" value="CELL DIVISION PROTEIN FTSA-RELATED"/>
    <property type="match status" value="1"/>
</dbReference>
<sequence length="375" mass="39003">MEILPKTLGTRPRLAVEVRAEGVVAARAEDAAALLTSVARVDLANGAVAPGLKAGNLVDKSSVTAAVKKALDTVSGRGSSDRAERGAGRLRDVTLIVPDAAVRVLFLDFEQLPTKAAEALPLVRFRLKKLLPFDSDDAMVSYQVMSSEKGTIRLLAVAMPKAVLEEYEAMVLAAGYLPGAVLPSTLAALAGLDETSSPVLVVNAGLGSVTTAIVQGGVLLLHRSVDMGAGASAPAELVDSAIPLVDRESSVQEWARQEPLGPEGWERFDAPSAMPPSVMNSALVREIEAQAAAREVAQAVSVAAAYFEDSLQSAPEQLLMAGTLDVGTLTAATEENGLEGLRVREMMDSGMMEAGAVTASVPRGWLAGVRGALKN</sequence>
<protein>
    <submittedName>
        <fullName evidence="1">Type IV pilus assembly protein PilM</fullName>
    </submittedName>
</protein>
<comment type="caution">
    <text evidence="1">The sequence shown here is derived from an EMBL/GenBank/DDBJ whole genome shotgun (WGS) entry which is preliminary data.</text>
</comment>
<organism evidence="1 2">
    <name type="scientific">Tunturiibacter empetritectus</name>
    <dbReference type="NCBI Taxonomy" id="3069691"/>
    <lineage>
        <taxon>Bacteria</taxon>
        <taxon>Pseudomonadati</taxon>
        <taxon>Acidobacteriota</taxon>
        <taxon>Terriglobia</taxon>
        <taxon>Terriglobales</taxon>
        <taxon>Acidobacteriaceae</taxon>
        <taxon>Tunturiibacter</taxon>
    </lineage>
</organism>
<dbReference type="EMBL" id="JACHDY010000001">
    <property type="protein sequence ID" value="MBB5316532.1"/>
    <property type="molecule type" value="Genomic_DNA"/>
</dbReference>
<evidence type="ECO:0000313" key="2">
    <source>
        <dbReference type="Proteomes" id="UP000568106"/>
    </source>
</evidence>
<dbReference type="Proteomes" id="UP000568106">
    <property type="component" value="Unassembled WGS sequence"/>
</dbReference>
<proteinExistence type="predicted"/>
<name>A0A7W8IG20_9BACT</name>
<dbReference type="InterPro" id="IPR050696">
    <property type="entry name" value="FtsA/MreB"/>
</dbReference>
<evidence type="ECO:0000313" key="1">
    <source>
        <dbReference type="EMBL" id="MBB5316532.1"/>
    </source>
</evidence>
<accession>A0A7W8IG20</accession>
<dbReference type="PANTHER" id="PTHR32432:SF3">
    <property type="entry name" value="ETHANOLAMINE UTILIZATION PROTEIN EUTJ"/>
    <property type="match status" value="1"/>
</dbReference>